<proteinExistence type="predicted"/>
<evidence type="ECO:0000313" key="4">
    <source>
        <dbReference type="Proteomes" id="UP000235330"/>
    </source>
</evidence>
<name>A0A2N7F6H6_VIBSP</name>
<dbReference type="GO" id="GO:0000731">
    <property type="term" value="P:DNA synthesis involved in DNA repair"/>
    <property type="evidence" value="ECO:0007669"/>
    <property type="project" value="TreeGrafter"/>
</dbReference>
<dbReference type="InterPro" id="IPR022602">
    <property type="entry name" value="DUF2813"/>
</dbReference>
<keyword evidence="3" id="KW-0255">Endonuclease</keyword>
<dbReference type="GO" id="GO:0004519">
    <property type="term" value="F:endonuclease activity"/>
    <property type="evidence" value="ECO:0007669"/>
    <property type="project" value="UniProtKB-KW"/>
</dbReference>
<evidence type="ECO:0000259" key="2">
    <source>
        <dbReference type="Pfam" id="PF20469"/>
    </source>
</evidence>
<reference evidence="4" key="1">
    <citation type="submission" date="2016-07" db="EMBL/GenBank/DDBJ databases">
        <title>Nontailed viruses are major unrecognized killers of bacteria in the ocean.</title>
        <authorList>
            <person name="Kauffman K."/>
            <person name="Hussain F."/>
            <person name="Yang J."/>
            <person name="Arevalo P."/>
            <person name="Brown J."/>
            <person name="Cutler M."/>
            <person name="Kelly L."/>
            <person name="Polz M.F."/>
        </authorList>
    </citation>
    <scope>NUCLEOTIDE SEQUENCE [LARGE SCALE GENOMIC DNA]</scope>
    <source>
        <strain evidence="4">10N.261.55.E11</strain>
    </source>
</reference>
<gene>
    <name evidence="3" type="ORF">BCU17_08905</name>
</gene>
<keyword evidence="3" id="KW-0540">Nuclease</keyword>
<accession>A0A2N7F6H6</accession>
<dbReference type="GO" id="GO:0006302">
    <property type="term" value="P:double-strand break repair"/>
    <property type="evidence" value="ECO:0007669"/>
    <property type="project" value="TreeGrafter"/>
</dbReference>
<dbReference type="Pfam" id="PF20469">
    <property type="entry name" value="OLD-like_TOPRIM"/>
    <property type="match status" value="1"/>
</dbReference>
<feature type="compositionally biased region" description="Low complexity" evidence="1">
    <location>
        <begin position="182"/>
        <end position="211"/>
    </location>
</feature>
<dbReference type="CDD" id="cd01026">
    <property type="entry name" value="TOPRIM_OLD"/>
    <property type="match status" value="1"/>
</dbReference>
<dbReference type="RefSeq" id="WP_102517495.1">
    <property type="nucleotide sequence ID" value="NZ_CAWNSM010000085.1"/>
</dbReference>
<dbReference type="Proteomes" id="UP000235330">
    <property type="component" value="Unassembled WGS sequence"/>
</dbReference>
<evidence type="ECO:0000313" key="3">
    <source>
        <dbReference type="EMBL" id="PMJ61257.1"/>
    </source>
</evidence>
<feature type="region of interest" description="Disordered" evidence="1">
    <location>
        <begin position="167"/>
        <end position="234"/>
    </location>
</feature>
<dbReference type="PANTHER" id="PTHR32182">
    <property type="entry name" value="DNA REPLICATION AND REPAIR PROTEIN RECF"/>
    <property type="match status" value="1"/>
</dbReference>
<feature type="domain" description="OLD protein-like TOPRIM" evidence="2">
    <location>
        <begin position="429"/>
        <end position="493"/>
    </location>
</feature>
<dbReference type="Gene3D" id="3.40.50.300">
    <property type="entry name" value="P-loop containing nucleotide triphosphate hydrolases"/>
    <property type="match status" value="1"/>
</dbReference>
<sequence length="602" mass="67845">MQLERIEISGFRGIKRMSLAFDELTTLIGENTWGKSSLLDALSVVLPSDGVPYHFEMTDFHVDYSVSHPQSQHLQIVLALKANDKSELNAGRYRKLKPVWVQDEFGVFRIYYRISATLEQYETTTHYAFLDIEGNPLKLHHSEKLAQELMTLHPVIRLRDARHFERPINGNSLNHNAHLPTNGHTNNANGNGNGNSSNGNGNGHNHTTNGHGANGNGTNGNSNSNGNGNGNGRQARIEKRIDNTCRRLMAIPGHVNKGEMRSSLESMQSLIEHYFSFKSASRNNPRKPRDGLLYSAGANDKSIHQLVEETKNKQTRLLFMGLLNAYLQAKGPNELRRCARPLLILEDPEGRLHPTHLARAWSLMQKLPMQKILTTNSGDLLAAVPLQSIRRLVRHSDKTIANQLNMNHFSKDELRRIGFHIRFHRSGALYARCWLLVEGETEVWLFNELANQCGYNLAAEGVQIIEFAQSGLKALIKVAQEFGIDWHVVTDGDAAGKKYAATVLSKLGNDQERHRLTELPDRDIEHYLYMNGFESFFRDMVKIPYDHPIPAKKVVAKVLKKHAKPDLALAIVSHCENQGQDCIPLLLRWTLKRVITMANGNT</sequence>
<dbReference type="AlphaFoldDB" id="A0A2N7F6H6"/>
<dbReference type="Pfam" id="PF11398">
    <property type="entry name" value="DUF2813"/>
    <property type="match status" value="2"/>
</dbReference>
<protein>
    <submittedName>
        <fullName evidence="3">ATP-dependent endonuclease</fullName>
    </submittedName>
</protein>
<dbReference type="SUPFAM" id="SSF52540">
    <property type="entry name" value="P-loop containing nucleoside triphosphate hydrolases"/>
    <property type="match status" value="1"/>
</dbReference>
<keyword evidence="3" id="KW-0378">Hydrolase</keyword>
<organism evidence="3 4">
    <name type="scientific">Vibrio splendidus</name>
    <dbReference type="NCBI Taxonomy" id="29497"/>
    <lineage>
        <taxon>Bacteria</taxon>
        <taxon>Pseudomonadati</taxon>
        <taxon>Pseudomonadota</taxon>
        <taxon>Gammaproteobacteria</taxon>
        <taxon>Vibrionales</taxon>
        <taxon>Vibrionaceae</taxon>
        <taxon>Vibrio</taxon>
    </lineage>
</organism>
<dbReference type="InterPro" id="IPR034139">
    <property type="entry name" value="TOPRIM_OLD"/>
</dbReference>
<evidence type="ECO:0000256" key="1">
    <source>
        <dbReference type="SAM" id="MobiDB-lite"/>
    </source>
</evidence>
<dbReference type="PANTHER" id="PTHR32182:SF19">
    <property type="entry name" value="HOMOLOGY WITH RECF PROTEIN"/>
    <property type="match status" value="1"/>
</dbReference>
<dbReference type="EMBL" id="MCWU01000085">
    <property type="protein sequence ID" value="PMJ61257.1"/>
    <property type="molecule type" value="Genomic_DNA"/>
</dbReference>
<dbReference type="InterPro" id="IPR027417">
    <property type="entry name" value="P-loop_NTPase"/>
</dbReference>
<comment type="caution">
    <text evidence="3">The sequence shown here is derived from an EMBL/GenBank/DDBJ whole genome shotgun (WGS) entry which is preliminary data.</text>
</comment>